<accession>A0A5R9GZ34</accession>
<proteinExistence type="predicted"/>
<evidence type="ECO:0000256" key="1">
    <source>
        <dbReference type="SAM" id="Phobius"/>
    </source>
</evidence>
<keyword evidence="1" id="KW-1133">Transmembrane helix</keyword>
<name>A0A5R9GZ34_9PROT</name>
<dbReference type="AlphaFoldDB" id="A0A5R9GZ34"/>
<feature type="transmembrane region" description="Helical" evidence="1">
    <location>
        <begin position="259"/>
        <end position="284"/>
    </location>
</feature>
<comment type="caution">
    <text evidence="2">The sequence shown here is derived from an EMBL/GenBank/DDBJ whole genome shotgun (WGS) entry which is preliminary data.</text>
</comment>
<keyword evidence="3" id="KW-1185">Reference proteome</keyword>
<gene>
    <name evidence="2" type="ORF">FEF65_01815</name>
</gene>
<keyword evidence="1" id="KW-0812">Transmembrane</keyword>
<organism evidence="2 3">
    <name type="scientific">Mariprofundus erugo</name>
    <dbReference type="NCBI Taxonomy" id="2528639"/>
    <lineage>
        <taxon>Bacteria</taxon>
        <taxon>Pseudomonadati</taxon>
        <taxon>Pseudomonadota</taxon>
        <taxon>Candidatius Mariprofundia</taxon>
        <taxon>Mariprofundales</taxon>
        <taxon>Mariprofundaceae</taxon>
        <taxon>Mariprofundus</taxon>
    </lineage>
</organism>
<evidence type="ECO:0000313" key="2">
    <source>
        <dbReference type="EMBL" id="TLS69243.1"/>
    </source>
</evidence>
<reference evidence="2 3" key="1">
    <citation type="journal article" date="2019" name="Appl. Environ. Microbiol.">
        <title>Environmental Evidence and Genomic Insight of Iron-oxidizing Bacteria Preference Towards More Corrosion Resistant Stainless Steel at Higher Salinities.</title>
        <authorList>
            <person name="Garrison C.E."/>
            <person name="Price K.A."/>
            <person name="Field E.K."/>
        </authorList>
    </citation>
    <scope>NUCLEOTIDE SEQUENCE [LARGE SCALE GENOMIC DNA]</scope>
    <source>
        <strain evidence="2 3">P3</strain>
    </source>
</reference>
<keyword evidence="1" id="KW-0472">Membrane</keyword>
<sequence>MQEPTPLPAVASLLLTRRLPCAALLLVMLSSAIWLPELMQGAPTFLIMVSTLIGLSLHVLTPALVAVITIGGGVMFAGHVVALTAIGATLLSGFSLLTGFVTLTVYGLLPLLAAASLTKERGIQSSARILATGLGLAVLIAVTVGAITHDSGVREFVTQLMAPIFDEAQRQVPAGEPDAAQVVSQTQQMMVSILPGLVGLSLWFAWWGNIVLARNFARRYNFYQGDDSNTLELSFGKPVAYLFLLMLVLANLASGDMQYIGINAAIMVGGLLAAQGIAVGHCWLKAKGMLLSISMMYLMLFLWSFMIVPFVIIGLMDIWFDYRRKIPASGG</sequence>
<evidence type="ECO:0000313" key="3">
    <source>
        <dbReference type="Proteomes" id="UP000306585"/>
    </source>
</evidence>
<protein>
    <submittedName>
        <fullName evidence="2">DUF2232 domain-containing protein</fullName>
    </submittedName>
</protein>
<feature type="transmembrane region" description="Helical" evidence="1">
    <location>
        <begin position="193"/>
        <end position="213"/>
    </location>
</feature>
<dbReference type="EMBL" id="VBRY01000001">
    <property type="protein sequence ID" value="TLS69243.1"/>
    <property type="molecule type" value="Genomic_DNA"/>
</dbReference>
<feature type="transmembrane region" description="Helical" evidence="1">
    <location>
        <begin position="19"/>
        <end position="36"/>
    </location>
</feature>
<feature type="transmembrane region" description="Helical" evidence="1">
    <location>
        <begin position="129"/>
        <end position="148"/>
    </location>
</feature>
<dbReference type="InterPro" id="IPR018710">
    <property type="entry name" value="DUF2232"/>
</dbReference>
<feature type="transmembrane region" description="Helical" evidence="1">
    <location>
        <begin position="234"/>
        <end position="253"/>
    </location>
</feature>
<dbReference type="Proteomes" id="UP000306585">
    <property type="component" value="Unassembled WGS sequence"/>
</dbReference>
<feature type="transmembrane region" description="Helical" evidence="1">
    <location>
        <begin position="67"/>
        <end position="88"/>
    </location>
</feature>
<dbReference type="RefSeq" id="WP_138238056.1">
    <property type="nucleotide sequence ID" value="NZ_VBRY01000001.1"/>
</dbReference>
<feature type="transmembrane region" description="Helical" evidence="1">
    <location>
        <begin position="94"/>
        <end position="117"/>
    </location>
</feature>
<dbReference type="Pfam" id="PF09991">
    <property type="entry name" value="DUF2232"/>
    <property type="match status" value="1"/>
</dbReference>
<feature type="transmembrane region" description="Helical" evidence="1">
    <location>
        <begin position="42"/>
        <end position="60"/>
    </location>
</feature>
<feature type="transmembrane region" description="Helical" evidence="1">
    <location>
        <begin position="296"/>
        <end position="320"/>
    </location>
</feature>